<dbReference type="InterPro" id="IPR044152">
    <property type="entry name" value="YqjM-like"/>
</dbReference>
<evidence type="ECO:0000256" key="1">
    <source>
        <dbReference type="ARBA" id="ARBA00001917"/>
    </source>
</evidence>
<keyword evidence="2" id="KW-0285">Flavoprotein</keyword>
<keyword evidence="4" id="KW-0521">NADP</keyword>
<dbReference type="SUPFAM" id="SSF51395">
    <property type="entry name" value="FMN-linked oxidoreductases"/>
    <property type="match status" value="1"/>
</dbReference>
<evidence type="ECO:0000256" key="2">
    <source>
        <dbReference type="ARBA" id="ARBA00022630"/>
    </source>
</evidence>
<dbReference type="Pfam" id="PF00724">
    <property type="entry name" value="Oxidored_FMN"/>
    <property type="match status" value="1"/>
</dbReference>
<dbReference type="PANTHER" id="PTHR43303">
    <property type="entry name" value="NADPH DEHYDROGENASE C23G7.10C-RELATED"/>
    <property type="match status" value="1"/>
</dbReference>
<protein>
    <submittedName>
        <fullName evidence="7">NADH:flavin oxidoreductase / NADH oxidase</fullName>
    </submittedName>
</protein>
<proteinExistence type="predicted"/>
<dbReference type="GO" id="GO:0010181">
    <property type="term" value="F:FMN binding"/>
    <property type="evidence" value="ECO:0007669"/>
    <property type="project" value="InterPro"/>
</dbReference>
<organism evidence="7 8">
    <name type="scientific">Zavarzinia compransoris</name>
    <dbReference type="NCBI Taxonomy" id="1264899"/>
    <lineage>
        <taxon>Bacteria</taxon>
        <taxon>Pseudomonadati</taxon>
        <taxon>Pseudomonadota</taxon>
        <taxon>Alphaproteobacteria</taxon>
        <taxon>Rhodospirillales</taxon>
        <taxon>Zavarziniaceae</taxon>
        <taxon>Zavarzinia</taxon>
    </lineage>
</organism>
<dbReference type="RefSeq" id="WP_109920279.1">
    <property type="nucleotide sequence ID" value="NZ_QGLF01000002.1"/>
</dbReference>
<name>A0A317E5K6_9PROT</name>
<evidence type="ECO:0000256" key="3">
    <source>
        <dbReference type="ARBA" id="ARBA00022643"/>
    </source>
</evidence>
<evidence type="ECO:0000259" key="6">
    <source>
        <dbReference type="Pfam" id="PF00724"/>
    </source>
</evidence>
<feature type="domain" description="NADH:flavin oxidoreductase/NADH oxidase N-terminal" evidence="6">
    <location>
        <begin position="8"/>
        <end position="348"/>
    </location>
</feature>
<dbReference type="AlphaFoldDB" id="A0A317E5K6"/>
<evidence type="ECO:0000313" key="8">
    <source>
        <dbReference type="Proteomes" id="UP000246077"/>
    </source>
</evidence>
<dbReference type="InterPro" id="IPR001155">
    <property type="entry name" value="OxRdtase_FMN_N"/>
</dbReference>
<dbReference type="GO" id="GO:0050661">
    <property type="term" value="F:NADP binding"/>
    <property type="evidence" value="ECO:0007669"/>
    <property type="project" value="InterPro"/>
</dbReference>
<evidence type="ECO:0000256" key="5">
    <source>
        <dbReference type="ARBA" id="ARBA00023002"/>
    </source>
</evidence>
<comment type="caution">
    <text evidence="7">The sequence shown here is derived from an EMBL/GenBank/DDBJ whole genome shotgun (WGS) entry which is preliminary data.</text>
</comment>
<dbReference type="OrthoDB" id="9804454at2"/>
<keyword evidence="3" id="KW-0288">FMN</keyword>
<sequence>MTDEAPLLWSPLTIRGLTLRNRVMISPMAMYSAADGRADDFHLVHLGRFALGSAGLVFAEATAVSEQGRITHGCVGLWHDDQIPGFRRIADFLHRFGAAAGIQLCHSGHKGSSQRPWHGGGPLGPADLEARGEAPWPSLGVTETPFGTGWPQPRQATAADLDRLVADFAEAARRADAAGLDVIEVHCAHGYMLHSFLSPVSNTRTDGYGGDLAGRMRFPLRVAAAVRAAFPAEKPVFVRVSAVDGVDVGWTMEDTIVFAKALKAIGIDAVDCSTGGMMLARQQMLISRSPGFQVPFAAGVRREAGIASIAVGLIRDATHAEEILQAGDADLIAIAREALVDPNWAAEAALRTAGDGGWQQWPERFGWWLMRRARQQGESFGPKKTS</sequence>
<keyword evidence="8" id="KW-1185">Reference proteome</keyword>
<dbReference type="Proteomes" id="UP000246077">
    <property type="component" value="Unassembled WGS sequence"/>
</dbReference>
<dbReference type="PANTHER" id="PTHR43303:SF4">
    <property type="entry name" value="NADPH DEHYDROGENASE C23G7.10C-RELATED"/>
    <property type="match status" value="1"/>
</dbReference>
<dbReference type="GO" id="GO:0003959">
    <property type="term" value="F:NADPH dehydrogenase activity"/>
    <property type="evidence" value="ECO:0007669"/>
    <property type="project" value="InterPro"/>
</dbReference>
<dbReference type="InterPro" id="IPR013785">
    <property type="entry name" value="Aldolase_TIM"/>
</dbReference>
<evidence type="ECO:0000256" key="4">
    <source>
        <dbReference type="ARBA" id="ARBA00022857"/>
    </source>
</evidence>
<reference evidence="8" key="1">
    <citation type="submission" date="2018-05" db="EMBL/GenBank/DDBJ databases">
        <title>Zavarzinia sp. HR-AS.</title>
        <authorList>
            <person name="Lee Y."/>
            <person name="Jeon C.O."/>
        </authorList>
    </citation>
    <scope>NUCLEOTIDE SEQUENCE [LARGE SCALE GENOMIC DNA]</scope>
    <source>
        <strain evidence="8">DSM 1231</strain>
    </source>
</reference>
<evidence type="ECO:0000313" key="7">
    <source>
        <dbReference type="EMBL" id="PWR21634.1"/>
    </source>
</evidence>
<accession>A0A317E5K6</accession>
<gene>
    <name evidence="7" type="ORF">DKG75_06435</name>
</gene>
<keyword evidence="5" id="KW-0560">Oxidoreductase</keyword>
<dbReference type="EMBL" id="QGLF01000002">
    <property type="protein sequence ID" value="PWR21634.1"/>
    <property type="molecule type" value="Genomic_DNA"/>
</dbReference>
<comment type="cofactor">
    <cofactor evidence="1">
        <name>FMN</name>
        <dbReference type="ChEBI" id="CHEBI:58210"/>
    </cofactor>
</comment>
<dbReference type="CDD" id="cd02932">
    <property type="entry name" value="OYE_YqiM_FMN"/>
    <property type="match status" value="1"/>
</dbReference>
<dbReference type="Gene3D" id="3.20.20.70">
    <property type="entry name" value="Aldolase class I"/>
    <property type="match status" value="1"/>
</dbReference>